<feature type="compositionally biased region" description="Polar residues" evidence="1">
    <location>
        <begin position="60"/>
        <end position="73"/>
    </location>
</feature>
<organism evidence="3 4">
    <name type="scientific">Fonsecaea nubica</name>
    <dbReference type="NCBI Taxonomy" id="856822"/>
    <lineage>
        <taxon>Eukaryota</taxon>
        <taxon>Fungi</taxon>
        <taxon>Dikarya</taxon>
        <taxon>Ascomycota</taxon>
        <taxon>Pezizomycotina</taxon>
        <taxon>Eurotiomycetes</taxon>
        <taxon>Chaetothyriomycetidae</taxon>
        <taxon>Chaetothyriales</taxon>
        <taxon>Herpotrichiellaceae</taxon>
        <taxon>Fonsecaea</taxon>
    </lineage>
</organism>
<dbReference type="RefSeq" id="XP_022495607.1">
    <property type="nucleotide sequence ID" value="XM_022648420.1"/>
</dbReference>
<evidence type="ECO:0000313" key="3">
    <source>
        <dbReference type="EMBL" id="OAL26282.1"/>
    </source>
</evidence>
<feature type="signal peptide" evidence="2">
    <location>
        <begin position="1"/>
        <end position="19"/>
    </location>
</feature>
<feature type="compositionally biased region" description="Low complexity" evidence="1">
    <location>
        <begin position="123"/>
        <end position="142"/>
    </location>
</feature>
<dbReference type="EMBL" id="LVCJ01000104">
    <property type="protein sequence ID" value="OAL26282.1"/>
    <property type="molecule type" value="Genomic_DNA"/>
</dbReference>
<accession>A0A178CBA1</accession>
<feature type="compositionally biased region" description="Low complexity" evidence="1">
    <location>
        <begin position="195"/>
        <end position="206"/>
    </location>
</feature>
<feature type="compositionally biased region" description="Low complexity" evidence="1">
    <location>
        <begin position="283"/>
        <end position="307"/>
    </location>
</feature>
<reference evidence="3 4" key="1">
    <citation type="submission" date="2016-03" db="EMBL/GenBank/DDBJ databases">
        <title>The draft genome sequence of Fonsecaea nubica causative agent of cutaneous subcutaneous infection in human host.</title>
        <authorList>
            <person name="Costa F."/>
            <person name="Sybren D.H."/>
            <person name="Raittz R.T."/>
            <person name="Weiss V.A."/>
            <person name="Leao A.C."/>
            <person name="Gomes R."/>
            <person name="De Souza E.M."/>
            <person name="Pedrosa F.O."/>
            <person name="Steffens M.B."/>
            <person name="Bombassaro A."/>
            <person name="Tadra-Sfeir M.Z."/>
            <person name="Moreno L.F."/>
            <person name="Najafzadeh M.J."/>
            <person name="Felipe M.S."/>
            <person name="Teixeira M."/>
            <person name="Sun J."/>
            <person name="Xi L."/>
            <person name="Castro M.A."/>
            <person name="Vicente V.A."/>
        </authorList>
    </citation>
    <scope>NUCLEOTIDE SEQUENCE [LARGE SCALE GENOMIC DNA]</scope>
    <source>
        <strain evidence="3 4">CBS 269.64</strain>
    </source>
</reference>
<evidence type="ECO:0000313" key="4">
    <source>
        <dbReference type="Proteomes" id="UP000185904"/>
    </source>
</evidence>
<feature type="region of interest" description="Disordered" evidence="1">
    <location>
        <begin position="46"/>
        <end position="90"/>
    </location>
</feature>
<comment type="caution">
    <text evidence="3">The sequence shown here is derived from an EMBL/GenBank/DDBJ whole genome shotgun (WGS) entry which is preliminary data.</text>
</comment>
<feature type="region of interest" description="Disordered" evidence="1">
    <location>
        <begin position="123"/>
        <end position="154"/>
    </location>
</feature>
<dbReference type="AlphaFoldDB" id="A0A178CBA1"/>
<feature type="region of interest" description="Disordered" evidence="1">
    <location>
        <begin position="252"/>
        <end position="307"/>
    </location>
</feature>
<gene>
    <name evidence="3" type="ORF">AYO20_10159</name>
</gene>
<keyword evidence="2" id="KW-0732">Signal</keyword>
<dbReference type="Proteomes" id="UP000185904">
    <property type="component" value="Unassembled WGS sequence"/>
</dbReference>
<dbReference type="GeneID" id="34593550"/>
<name>A0A178CBA1_9EURO</name>
<evidence type="ECO:0000256" key="1">
    <source>
        <dbReference type="SAM" id="MobiDB-lite"/>
    </source>
</evidence>
<protein>
    <submittedName>
        <fullName evidence="3">Uncharacterized protein</fullName>
    </submittedName>
</protein>
<feature type="region of interest" description="Disordered" evidence="1">
    <location>
        <begin position="195"/>
        <end position="223"/>
    </location>
</feature>
<sequence length="368" mass="36120">MHAFVSIVGLLFLLTLISAGPIHRPDNVIRRVDQPQKRYVVNKLSVTRGPLKRRQAPTDPVNQQAASQTTPSINPFAAPTGSGTENGAVPAVGVGGDNTSLISLLTQTTISLATQAAAPRETVTAAAESSAAEQTAATEGSTPSGPEAVGSGTAIQPNAAQTGAQEAPTSTVTVQAQTTIVETVLVTAQVTAAASTTSSDAVAEASPSSDAGAGDQGEQQPAGSVTTVFVTASPTFTGPIAGYTTLTPDANGNAASTATAQEPAPASTTSPNSLGAVQPATDTATLPSSSLPAPASEATPTSSVDTGAASASSATAASATPAAATTTSTTDGLAVIPVTPDATPAQAQATVTETVTETVTMTMTVTAR</sequence>
<dbReference type="OrthoDB" id="4161770at2759"/>
<feature type="chain" id="PRO_5008083474" evidence="2">
    <location>
        <begin position="20"/>
        <end position="368"/>
    </location>
</feature>
<feature type="compositionally biased region" description="Polar residues" evidence="1">
    <location>
        <begin position="252"/>
        <end position="275"/>
    </location>
</feature>
<proteinExistence type="predicted"/>
<evidence type="ECO:0000256" key="2">
    <source>
        <dbReference type="SAM" id="SignalP"/>
    </source>
</evidence>
<keyword evidence="4" id="KW-1185">Reference proteome</keyword>